<keyword evidence="1" id="KW-0812">Transmembrane</keyword>
<dbReference type="AlphaFoldDB" id="K2NS77"/>
<dbReference type="Gene3D" id="2.70.130.10">
    <property type="entry name" value="Mannose-6-phosphate receptor binding domain"/>
    <property type="match status" value="1"/>
</dbReference>
<keyword evidence="1" id="KW-1133">Transmembrane helix</keyword>
<dbReference type="InterPro" id="IPR009011">
    <property type="entry name" value="Man6P_isomerase_rcpt-bd_dom_sf"/>
</dbReference>
<gene>
    <name evidence="4" type="ORF">MOQ_004307</name>
</gene>
<reference evidence="4 5" key="1">
    <citation type="journal article" date="2012" name="BMC Genomics">
        <title>Comparative genomic analysis of human infective Trypanosoma cruzi lineages with the bat-restricted subspecies T. cruzi marinkellei.</title>
        <authorList>
            <person name="Franzen O."/>
            <person name="Talavera-Lopez C."/>
            <person name="Ochaya S."/>
            <person name="Butler C.E."/>
            <person name="Messenger L.A."/>
            <person name="Lewis M.D."/>
            <person name="Llewellyn M.S."/>
            <person name="Marinkelle C.J."/>
            <person name="Tyler K.M."/>
            <person name="Miles M.A."/>
            <person name="Andersson B."/>
        </authorList>
    </citation>
    <scope>NUCLEOTIDE SEQUENCE [LARGE SCALE GENOMIC DNA]</scope>
    <source>
        <strain evidence="4 5">B7</strain>
    </source>
</reference>
<evidence type="ECO:0000313" key="4">
    <source>
        <dbReference type="EMBL" id="EKF31852.1"/>
    </source>
</evidence>
<keyword evidence="2" id="KW-0732">Signal</keyword>
<protein>
    <recommendedName>
        <fullName evidence="3">Protein OS9-like domain-containing protein</fullName>
    </recommendedName>
</protein>
<feature type="chain" id="PRO_5003865739" description="Protein OS9-like domain-containing protein" evidence="2">
    <location>
        <begin position="27"/>
        <end position="289"/>
    </location>
</feature>
<dbReference type="Proteomes" id="UP000007350">
    <property type="component" value="Unassembled WGS sequence"/>
</dbReference>
<sequence length="289" mass="33367">MYMYVVFIHLSVFSLTVDVISLGSQASPLLYSGRSRRNCRETTLFFLRKKKEKKGRKQKERMVRWCRMLSGGVFCVFIVASMLLGCVFAEDCELARQLRKNEMRLFDNVGLSQNMKSSRTGCIMWNMGYWSYELCPGRWVRQYREVKEVIVEEYILGVQHRWRLVDKVGSQLLQYSDGFYTLPDRLKSIGTNIDAENQLYACAKESNKNKNKQVDVVYPDGSPCGKGFHRLSLLHFVCNENVHYPIVTLKEPAMCKYDITVVASTICEAMLGSLQPQLELSDAHMRFAI</sequence>
<dbReference type="SUPFAM" id="SSF50911">
    <property type="entry name" value="Mannose 6-phosphate receptor domain"/>
    <property type="match status" value="1"/>
</dbReference>
<feature type="signal peptide" evidence="2">
    <location>
        <begin position="1"/>
        <end position="26"/>
    </location>
</feature>
<accession>K2NS77</accession>
<dbReference type="InterPro" id="IPR012913">
    <property type="entry name" value="OS9-like_dom"/>
</dbReference>
<evidence type="ECO:0000256" key="2">
    <source>
        <dbReference type="SAM" id="SignalP"/>
    </source>
</evidence>
<proteinExistence type="predicted"/>
<dbReference type="PANTHER" id="PTHR15414:SF0">
    <property type="entry name" value="ENDOPLASMIC RETICULUM LECTIN 1"/>
    <property type="match status" value="1"/>
</dbReference>
<dbReference type="GO" id="GO:0030970">
    <property type="term" value="P:retrograde protein transport, ER to cytosol"/>
    <property type="evidence" value="ECO:0007669"/>
    <property type="project" value="TreeGrafter"/>
</dbReference>
<name>K2NS77_TRYCR</name>
<feature type="transmembrane region" description="Helical" evidence="1">
    <location>
        <begin position="65"/>
        <end position="84"/>
    </location>
</feature>
<evidence type="ECO:0000313" key="5">
    <source>
        <dbReference type="Proteomes" id="UP000007350"/>
    </source>
</evidence>
<dbReference type="OrthoDB" id="239053at2759"/>
<dbReference type="PANTHER" id="PTHR15414">
    <property type="entry name" value="OS-9-RELATED"/>
    <property type="match status" value="1"/>
</dbReference>
<keyword evidence="5" id="KW-1185">Reference proteome</keyword>
<comment type="caution">
    <text evidence="4">The sequence shown here is derived from an EMBL/GenBank/DDBJ whole genome shotgun (WGS) entry which is preliminary data.</text>
</comment>
<dbReference type="GO" id="GO:0030968">
    <property type="term" value="P:endoplasmic reticulum unfolded protein response"/>
    <property type="evidence" value="ECO:0007669"/>
    <property type="project" value="InterPro"/>
</dbReference>
<organism evidence="4 5">
    <name type="scientific">Trypanosoma cruzi marinkellei</name>
    <dbReference type="NCBI Taxonomy" id="85056"/>
    <lineage>
        <taxon>Eukaryota</taxon>
        <taxon>Discoba</taxon>
        <taxon>Euglenozoa</taxon>
        <taxon>Kinetoplastea</taxon>
        <taxon>Metakinetoplastina</taxon>
        <taxon>Trypanosomatida</taxon>
        <taxon>Trypanosomatidae</taxon>
        <taxon>Trypanosoma</taxon>
        <taxon>Schizotrypanum</taxon>
    </lineage>
</organism>
<feature type="domain" description="Protein OS9-like" evidence="3">
    <location>
        <begin position="122"/>
        <end position="224"/>
    </location>
</feature>
<evidence type="ECO:0000256" key="1">
    <source>
        <dbReference type="SAM" id="Phobius"/>
    </source>
</evidence>
<dbReference type="GO" id="GO:0005788">
    <property type="term" value="C:endoplasmic reticulum lumen"/>
    <property type="evidence" value="ECO:0007669"/>
    <property type="project" value="TreeGrafter"/>
</dbReference>
<evidence type="ECO:0000259" key="3">
    <source>
        <dbReference type="Pfam" id="PF07915"/>
    </source>
</evidence>
<keyword evidence="1" id="KW-0472">Membrane</keyword>
<dbReference type="EMBL" id="AHKC01010572">
    <property type="protein sequence ID" value="EKF31852.1"/>
    <property type="molecule type" value="Genomic_DNA"/>
</dbReference>
<dbReference type="Pfam" id="PF07915">
    <property type="entry name" value="PRKCSH"/>
    <property type="match status" value="1"/>
</dbReference>
<dbReference type="InterPro" id="IPR045149">
    <property type="entry name" value="OS-9-like"/>
</dbReference>